<dbReference type="GO" id="GO:0005975">
    <property type="term" value="P:carbohydrate metabolic process"/>
    <property type="evidence" value="ECO:0007669"/>
    <property type="project" value="InterPro"/>
</dbReference>
<comment type="caution">
    <text evidence="1">The sequence shown here is derived from an EMBL/GenBank/DDBJ whole genome shotgun (WGS) entry which is preliminary data.</text>
</comment>
<evidence type="ECO:0008006" key="2">
    <source>
        <dbReference type="Google" id="ProtNLM"/>
    </source>
</evidence>
<name>A0A0F9NQM5_9ZZZZ</name>
<gene>
    <name evidence="1" type="ORF">LCGC14_1307960</name>
</gene>
<proteinExistence type="predicted"/>
<dbReference type="EMBL" id="LAZR01007692">
    <property type="protein sequence ID" value="KKM83577.1"/>
    <property type="molecule type" value="Genomic_DNA"/>
</dbReference>
<accession>A0A0F9NQM5</accession>
<dbReference type="AlphaFoldDB" id="A0A0F9NQM5"/>
<dbReference type="SUPFAM" id="SSF88713">
    <property type="entry name" value="Glycoside hydrolase/deacetylase"/>
    <property type="match status" value="1"/>
</dbReference>
<sequence>MYITTDDLCLSNLKAFEYWDEVKIRYPRLRLLVFAIANYKFEEDIGKSAKFVDWFEAHKNWVTIGLHGYDHMYPPEQERENAEDLVRMSIEILGPYLPERFLYRPPGFQRSVRTEPLLKKLGVTGIAYRGWIKWFDIESLEKVEFNSHCTENEYDNSIGRIWQRLILKT</sequence>
<dbReference type="Gene3D" id="3.20.20.370">
    <property type="entry name" value="Glycoside hydrolase/deacetylase"/>
    <property type="match status" value="1"/>
</dbReference>
<protein>
    <recommendedName>
        <fullName evidence="2">NodB homology domain-containing protein</fullName>
    </recommendedName>
</protein>
<reference evidence="1" key="1">
    <citation type="journal article" date="2015" name="Nature">
        <title>Complex archaea that bridge the gap between prokaryotes and eukaryotes.</title>
        <authorList>
            <person name="Spang A."/>
            <person name="Saw J.H."/>
            <person name="Jorgensen S.L."/>
            <person name="Zaremba-Niedzwiedzka K."/>
            <person name="Martijn J."/>
            <person name="Lind A.E."/>
            <person name="van Eijk R."/>
            <person name="Schleper C."/>
            <person name="Guy L."/>
            <person name="Ettema T.J."/>
        </authorList>
    </citation>
    <scope>NUCLEOTIDE SEQUENCE</scope>
</reference>
<dbReference type="InterPro" id="IPR011330">
    <property type="entry name" value="Glyco_hydro/deAcase_b/a-brl"/>
</dbReference>
<evidence type="ECO:0000313" key="1">
    <source>
        <dbReference type="EMBL" id="KKM83577.1"/>
    </source>
</evidence>
<organism evidence="1">
    <name type="scientific">marine sediment metagenome</name>
    <dbReference type="NCBI Taxonomy" id="412755"/>
    <lineage>
        <taxon>unclassified sequences</taxon>
        <taxon>metagenomes</taxon>
        <taxon>ecological metagenomes</taxon>
    </lineage>
</organism>